<organism evidence="3 4">
    <name type="scientific">Rhodococcus sovatensis</name>
    <dbReference type="NCBI Taxonomy" id="1805840"/>
    <lineage>
        <taxon>Bacteria</taxon>
        <taxon>Bacillati</taxon>
        <taxon>Actinomycetota</taxon>
        <taxon>Actinomycetes</taxon>
        <taxon>Mycobacteriales</taxon>
        <taxon>Nocardiaceae</taxon>
        <taxon>Rhodococcus</taxon>
    </lineage>
</organism>
<proteinExistence type="predicted"/>
<accession>A0ABZ2PNS1</accession>
<dbReference type="InterPro" id="IPR020471">
    <property type="entry name" value="AKR"/>
</dbReference>
<protein>
    <submittedName>
        <fullName evidence="3">Aldo/keto reductase</fullName>
    </submittedName>
</protein>
<evidence type="ECO:0000256" key="1">
    <source>
        <dbReference type="ARBA" id="ARBA00023002"/>
    </source>
</evidence>
<dbReference type="InterPro" id="IPR036812">
    <property type="entry name" value="NAD(P)_OxRdtase_dom_sf"/>
</dbReference>
<dbReference type="PANTHER" id="PTHR43625:SF40">
    <property type="entry name" value="ALDO-KETO REDUCTASE YAKC [NADP(+)]"/>
    <property type="match status" value="1"/>
</dbReference>
<dbReference type="PANTHER" id="PTHR43625">
    <property type="entry name" value="AFLATOXIN B1 ALDEHYDE REDUCTASE"/>
    <property type="match status" value="1"/>
</dbReference>
<dbReference type="PRINTS" id="PR00069">
    <property type="entry name" value="ALDKETRDTASE"/>
</dbReference>
<feature type="domain" description="NADP-dependent oxidoreductase" evidence="2">
    <location>
        <begin position="17"/>
        <end position="284"/>
    </location>
</feature>
<dbReference type="InterPro" id="IPR050791">
    <property type="entry name" value="Aldo-Keto_reductase"/>
</dbReference>
<name>A0ABZ2PNS1_9NOCA</name>
<evidence type="ECO:0000313" key="4">
    <source>
        <dbReference type="Proteomes" id="UP001432000"/>
    </source>
</evidence>
<evidence type="ECO:0000313" key="3">
    <source>
        <dbReference type="EMBL" id="WXG70664.1"/>
    </source>
</evidence>
<dbReference type="SUPFAM" id="SSF51430">
    <property type="entry name" value="NAD(P)-linked oxidoreductase"/>
    <property type="match status" value="1"/>
</dbReference>
<keyword evidence="4" id="KW-1185">Reference proteome</keyword>
<keyword evidence="1" id="KW-0560">Oxidoreductase</keyword>
<dbReference type="Proteomes" id="UP001432000">
    <property type="component" value="Chromosome"/>
</dbReference>
<dbReference type="EMBL" id="CP147846">
    <property type="protein sequence ID" value="WXG70664.1"/>
    <property type="molecule type" value="Genomic_DNA"/>
</dbReference>
<sequence length="287" mass="31173">MDVTTTEWVFGRLPVQGLGLMRLADEGWGQPDRDPLALVRAAVDAGVTLLDTAEMYGNEELVGRIVGPVRDRVTLCSKFGVYWGASGDRDDWSVRADPATVRTAIEGSLRRLNVDTIDLYYLHHRSNVTPIEDTVLAMAELVRAGKIRAIGLSNVTVDDVRRAHLVHPVTAVQEQWAVTQRNVEPMLPTLAELGITLVAHSPHGHGSLHSPTDSPLATTLDEIATRHRVTRGQVALAWVHGSSLGRDQPVVPLPGTTRISHLLANVAAASLVLEPFELDRLDALASL</sequence>
<dbReference type="Gene3D" id="3.20.20.100">
    <property type="entry name" value="NADP-dependent oxidoreductase domain"/>
    <property type="match status" value="1"/>
</dbReference>
<dbReference type="Pfam" id="PF00248">
    <property type="entry name" value="Aldo_ket_red"/>
    <property type="match status" value="1"/>
</dbReference>
<dbReference type="InterPro" id="IPR023210">
    <property type="entry name" value="NADP_OxRdtase_dom"/>
</dbReference>
<dbReference type="RefSeq" id="WP_338892211.1">
    <property type="nucleotide sequence ID" value="NZ_CP147846.1"/>
</dbReference>
<gene>
    <name evidence="3" type="ORF">WDS16_09300</name>
</gene>
<reference evidence="3 4" key="1">
    <citation type="submission" date="2024-03" db="EMBL/GenBank/DDBJ databases">
        <title>Natural products discovery in diverse microorganisms through a two-stage MS feature dereplication strategy.</title>
        <authorList>
            <person name="Zhang R."/>
        </authorList>
    </citation>
    <scope>NUCLEOTIDE SEQUENCE [LARGE SCALE GENOMIC DNA]</scope>
    <source>
        <strain evidence="3 4">18930</strain>
    </source>
</reference>
<evidence type="ECO:0000259" key="2">
    <source>
        <dbReference type="Pfam" id="PF00248"/>
    </source>
</evidence>